<dbReference type="EMBL" id="WUXR01000013">
    <property type="protein sequence ID" value="MBM4567667.1"/>
    <property type="molecule type" value="Genomic_DNA"/>
</dbReference>
<dbReference type="Proteomes" id="UP000808906">
    <property type="component" value="Unassembled WGS sequence"/>
</dbReference>
<name>A0A9Q2PDU7_RHOHA</name>
<proteinExistence type="predicted"/>
<dbReference type="AlphaFoldDB" id="A0A9Q2PDU7"/>
<reference evidence="1" key="1">
    <citation type="submission" date="2019-11" db="EMBL/GenBank/DDBJ databases">
        <title>Spread of Macrolides and rifampicin resistant Rhodococcus equi in clinical isolates in the USA.</title>
        <authorList>
            <person name="Alvarez-Narvaez S."/>
            <person name="Huber L."/>
            <person name="Cohen N.D."/>
            <person name="Slovis N."/>
            <person name="Greiter M."/>
            <person name="Giguere S."/>
            <person name="Hart K."/>
        </authorList>
    </citation>
    <scope>NUCLEOTIDE SEQUENCE</scope>
    <source>
        <strain evidence="1">Lh_17</strain>
    </source>
</reference>
<gene>
    <name evidence="1" type="ORF">GS441_20275</name>
</gene>
<comment type="caution">
    <text evidence="1">The sequence shown here is derived from an EMBL/GenBank/DDBJ whole genome shotgun (WGS) entry which is preliminary data.</text>
</comment>
<dbReference type="RefSeq" id="WP_139812835.1">
    <property type="nucleotide sequence ID" value="NZ_JAJNNF010000094.1"/>
</dbReference>
<organism evidence="1 2">
    <name type="scientific">Rhodococcus hoagii</name>
    <name type="common">Corynebacterium equii</name>
    <dbReference type="NCBI Taxonomy" id="43767"/>
    <lineage>
        <taxon>Bacteria</taxon>
        <taxon>Bacillati</taxon>
        <taxon>Actinomycetota</taxon>
        <taxon>Actinomycetes</taxon>
        <taxon>Mycobacteriales</taxon>
        <taxon>Nocardiaceae</taxon>
        <taxon>Prescottella</taxon>
    </lineage>
</organism>
<sequence length="82" mass="9220">MKLKFNPEALYEVRRSSGVVSRVHQAAAQVATRAGNGYSWSSRQGMKRPQGRWRAIVYPDTWSARQDNAKNNTLVRVMGRGG</sequence>
<protein>
    <submittedName>
        <fullName evidence="1">Uncharacterized protein</fullName>
    </submittedName>
</protein>
<accession>A0A9Q2PDU7</accession>
<evidence type="ECO:0000313" key="1">
    <source>
        <dbReference type="EMBL" id="MBM4567667.1"/>
    </source>
</evidence>
<evidence type="ECO:0000313" key="2">
    <source>
        <dbReference type="Proteomes" id="UP000808906"/>
    </source>
</evidence>